<dbReference type="Gene3D" id="1.10.390.20">
    <property type="match status" value="1"/>
</dbReference>
<accession>A0A4R1PWY5</accession>
<keyword evidence="1" id="KW-1133">Transmembrane helix</keyword>
<gene>
    <name evidence="3" type="ORF">EV210_1119</name>
</gene>
<protein>
    <submittedName>
        <fullName evidence="3">Collagenase</fullName>
    </submittedName>
</protein>
<dbReference type="OrthoDB" id="9787613at2"/>
<keyword evidence="4" id="KW-1185">Reference proteome</keyword>
<comment type="caution">
    <text evidence="3">The sequence shown here is derived from an EMBL/GenBank/DDBJ whole genome shotgun (WGS) entry which is preliminary data.</text>
</comment>
<feature type="transmembrane region" description="Helical" evidence="1">
    <location>
        <begin position="12"/>
        <end position="29"/>
    </location>
</feature>
<sequence>MRSIVQNPRFIISMLVLIVLLVMLVPVRAPRMWLYPLARDMAQAKMNYEARHMASFETAHFIIKYTVHDADTVAMVAQAAEAAYAPVEAAFGSAPTEKTLLLVYPDRKEMNKVFGWSGDQSAMGVYWGGVIQLLSPHAWLKAGESTDEFIRSGPMVHEFTHLVFDHMTNGNYTRWFTEGLAQYMEYKTNGYEWLSNSNKQPEKFYTQAELDKDFDNLPDQSLAYRSSLAAIRYIAETQGDDKLNQVMQELKGGKKPDKAITDVLGMDYDSFEREWHKWAAEHMRAESHK</sequence>
<dbReference type="InterPro" id="IPR039568">
    <property type="entry name" value="Peptidase_MA-like_dom"/>
</dbReference>
<organism evidence="3 4">
    <name type="scientific">Anaerospora hongkongensis</name>
    <dbReference type="NCBI Taxonomy" id="244830"/>
    <lineage>
        <taxon>Bacteria</taxon>
        <taxon>Bacillati</taxon>
        <taxon>Bacillota</taxon>
        <taxon>Negativicutes</taxon>
        <taxon>Selenomonadales</taxon>
        <taxon>Sporomusaceae</taxon>
        <taxon>Anaerospora</taxon>
    </lineage>
</organism>
<evidence type="ECO:0000313" key="3">
    <source>
        <dbReference type="EMBL" id="TCL35546.1"/>
    </source>
</evidence>
<evidence type="ECO:0000256" key="1">
    <source>
        <dbReference type="SAM" id="Phobius"/>
    </source>
</evidence>
<evidence type="ECO:0000259" key="2">
    <source>
        <dbReference type="Pfam" id="PF13485"/>
    </source>
</evidence>
<name>A0A4R1PWY5_9FIRM</name>
<feature type="domain" description="Peptidase MA-like" evidence="2">
    <location>
        <begin position="154"/>
        <end position="279"/>
    </location>
</feature>
<dbReference type="RefSeq" id="WP_132082304.1">
    <property type="nucleotide sequence ID" value="NZ_SLUI01000011.1"/>
</dbReference>
<reference evidence="3 4" key="1">
    <citation type="submission" date="2019-03" db="EMBL/GenBank/DDBJ databases">
        <title>Genomic Encyclopedia of Type Strains, Phase IV (KMG-IV): sequencing the most valuable type-strain genomes for metagenomic binning, comparative biology and taxonomic classification.</title>
        <authorList>
            <person name="Goeker M."/>
        </authorList>
    </citation>
    <scope>NUCLEOTIDE SEQUENCE [LARGE SCALE GENOMIC DNA]</scope>
    <source>
        <strain evidence="3 4">DSM 15969</strain>
    </source>
</reference>
<proteinExistence type="predicted"/>
<dbReference type="EMBL" id="SLUI01000011">
    <property type="protein sequence ID" value="TCL35546.1"/>
    <property type="molecule type" value="Genomic_DNA"/>
</dbReference>
<keyword evidence="1" id="KW-0812">Transmembrane</keyword>
<dbReference type="Proteomes" id="UP000295063">
    <property type="component" value="Unassembled WGS sequence"/>
</dbReference>
<keyword evidence="1" id="KW-0472">Membrane</keyword>
<dbReference type="AlphaFoldDB" id="A0A4R1PWY5"/>
<evidence type="ECO:0000313" key="4">
    <source>
        <dbReference type="Proteomes" id="UP000295063"/>
    </source>
</evidence>
<dbReference type="Pfam" id="PF13485">
    <property type="entry name" value="Peptidase_MA_2"/>
    <property type="match status" value="1"/>
</dbReference>